<evidence type="ECO:0000256" key="2">
    <source>
        <dbReference type="ARBA" id="ARBA00022857"/>
    </source>
</evidence>
<gene>
    <name evidence="4" type="ORF">ISF_05902</name>
</gene>
<dbReference type="PANTHER" id="PTHR43963">
    <property type="entry name" value="CARBONYL REDUCTASE 1-RELATED"/>
    <property type="match status" value="1"/>
</dbReference>
<comment type="caution">
    <text evidence="4">The sequence shown here is derived from an EMBL/GenBank/DDBJ whole genome shotgun (WGS) entry which is preliminary data.</text>
</comment>
<dbReference type="OrthoDB" id="1933717at2759"/>
<dbReference type="PRINTS" id="PR00081">
    <property type="entry name" value="GDHRDH"/>
</dbReference>
<evidence type="ECO:0000256" key="3">
    <source>
        <dbReference type="ARBA" id="ARBA00023002"/>
    </source>
</evidence>
<dbReference type="PANTHER" id="PTHR43963:SF6">
    <property type="entry name" value="CHAIN DEHYDROGENASE FAMILY PROTEIN, PUTATIVE (AFU_ORTHOLOGUE AFUA_3G15350)-RELATED"/>
    <property type="match status" value="1"/>
</dbReference>
<proteinExistence type="inferred from homology"/>
<keyword evidence="3" id="KW-0560">Oxidoreductase</keyword>
<accession>A0A167TRA3</accession>
<dbReference type="AlphaFoldDB" id="A0A167TRA3"/>
<keyword evidence="5" id="KW-1185">Reference proteome</keyword>
<dbReference type="SUPFAM" id="SSF51735">
    <property type="entry name" value="NAD(P)-binding Rossmann-fold domains"/>
    <property type="match status" value="1"/>
</dbReference>
<comment type="similarity">
    <text evidence="1">Belongs to the short-chain dehydrogenases/reductases (SDR) family.</text>
</comment>
<organism evidence="4 5">
    <name type="scientific">Cordyceps fumosorosea (strain ARSEF 2679)</name>
    <name type="common">Isaria fumosorosea</name>
    <dbReference type="NCBI Taxonomy" id="1081104"/>
    <lineage>
        <taxon>Eukaryota</taxon>
        <taxon>Fungi</taxon>
        <taxon>Dikarya</taxon>
        <taxon>Ascomycota</taxon>
        <taxon>Pezizomycotina</taxon>
        <taxon>Sordariomycetes</taxon>
        <taxon>Hypocreomycetidae</taxon>
        <taxon>Hypocreales</taxon>
        <taxon>Cordycipitaceae</taxon>
        <taxon>Cordyceps</taxon>
    </lineage>
</organism>
<evidence type="ECO:0000313" key="4">
    <source>
        <dbReference type="EMBL" id="OAA60863.1"/>
    </source>
</evidence>
<sequence>MTFTLVTSGNRGIGLAIVKVLSARLSAPSIVIGCRDIISGKKAIQELRTEGVTVHLDHVELDIENDDSIREAVATVSQRYGKLEFLVNNAARVTQPEPDRLEDVRRAANEVFNNGITSNEVITRAFLPLLRKSPSPRVIMVLSARGSIGMTAAREVIASPAPALLRPDLANEDDKLPPAAVVSYCLSKAALNMLMVHLQREQDRRAGKDTAMVEFWAVSPGHCPTTFYRYRGSRDPEDGAEVVARLLEAEKGEFEAGTFWRWEDGEMKRVKW</sequence>
<dbReference type="Gene3D" id="3.40.50.720">
    <property type="entry name" value="NAD(P)-binding Rossmann-like Domain"/>
    <property type="match status" value="1"/>
</dbReference>
<dbReference type="STRING" id="1081104.A0A167TRA3"/>
<dbReference type="GeneID" id="30022194"/>
<dbReference type="Proteomes" id="UP000076744">
    <property type="component" value="Unassembled WGS sequence"/>
</dbReference>
<reference evidence="4 5" key="1">
    <citation type="journal article" date="2016" name="Genome Biol. Evol.">
        <title>Divergent and convergent evolution of fungal pathogenicity.</title>
        <authorList>
            <person name="Shang Y."/>
            <person name="Xiao G."/>
            <person name="Zheng P."/>
            <person name="Cen K."/>
            <person name="Zhan S."/>
            <person name="Wang C."/>
        </authorList>
    </citation>
    <scope>NUCLEOTIDE SEQUENCE [LARGE SCALE GENOMIC DNA]</scope>
    <source>
        <strain evidence="4 5">ARSEF 2679</strain>
    </source>
</reference>
<dbReference type="RefSeq" id="XP_018703534.1">
    <property type="nucleotide sequence ID" value="XM_018849507.1"/>
</dbReference>
<protein>
    <submittedName>
        <fullName evidence="4">NAD(P)-binding domain protein</fullName>
    </submittedName>
</protein>
<dbReference type="InterPro" id="IPR002347">
    <property type="entry name" value="SDR_fam"/>
</dbReference>
<dbReference type="GO" id="GO:0016491">
    <property type="term" value="F:oxidoreductase activity"/>
    <property type="evidence" value="ECO:0007669"/>
    <property type="project" value="UniProtKB-KW"/>
</dbReference>
<dbReference type="Pfam" id="PF00106">
    <property type="entry name" value="adh_short"/>
    <property type="match status" value="1"/>
</dbReference>
<dbReference type="InterPro" id="IPR036291">
    <property type="entry name" value="NAD(P)-bd_dom_sf"/>
</dbReference>
<keyword evidence="2" id="KW-0521">NADP</keyword>
<dbReference type="EMBL" id="AZHB01000014">
    <property type="protein sequence ID" value="OAA60863.1"/>
    <property type="molecule type" value="Genomic_DNA"/>
</dbReference>
<name>A0A167TRA3_CORFA</name>
<evidence type="ECO:0000313" key="5">
    <source>
        <dbReference type="Proteomes" id="UP000076744"/>
    </source>
</evidence>
<evidence type="ECO:0000256" key="1">
    <source>
        <dbReference type="ARBA" id="ARBA00006484"/>
    </source>
</evidence>